<feature type="domain" description="Heme NO-binding" evidence="1">
    <location>
        <begin position="2"/>
        <end position="151"/>
    </location>
</feature>
<protein>
    <recommendedName>
        <fullName evidence="1">Heme NO-binding domain-containing protein</fullName>
    </recommendedName>
</protein>
<accession>A0A813L5Y6</accession>
<organism evidence="2 3">
    <name type="scientific">Polarella glacialis</name>
    <name type="common">Dinoflagellate</name>
    <dbReference type="NCBI Taxonomy" id="89957"/>
    <lineage>
        <taxon>Eukaryota</taxon>
        <taxon>Sar</taxon>
        <taxon>Alveolata</taxon>
        <taxon>Dinophyceae</taxon>
        <taxon>Suessiales</taxon>
        <taxon>Suessiaceae</taxon>
        <taxon>Polarella</taxon>
    </lineage>
</organism>
<feature type="non-terminal residue" evidence="2">
    <location>
        <position position="156"/>
    </location>
</feature>
<sequence>FFIVTEFGHEPWAEILRRVGVEDDASILKMQHYDDSLSLAALNIGFEVLKVESNSTWELFGAVFVDFAMQCGFYKHLQSLGSNLFDLLTNINLFHQTIERDFRSSTACFPFFVVEGKSETAFQLTYRSIRIGLEPLLRGVLIKVTRDMFHADSWLC</sequence>
<gene>
    <name evidence="2" type="ORF">PGLA2088_LOCUS40215</name>
</gene>
<dbReference type="GO" id="GO:0020037">
    <property type="term" value="F:heme binding"/>
    <property type="evidence" value="ECO:0007669"/>
    <property type="project" value="InterPro"/>
</dbReference>
<evidence type="ECO:0000313" key="2">
    <source>
        <dbReference type="EMBL" id="CAE8718691.1"/>
    </source>
</evidence>
<reference evidence="2" key="1">
    <citation type="submission" date="2021-02" db="EMBL/GenBank/DDBJ databases">
        <authorList>
            <person name="Dougan E. K."/>
            <person name="Rhodes N."/>
            <person name="Thang M."/>
            <person name="Chan C."/>
        </authorList>
    </citation>
    <scope>NUCLEOTIDE SEQUENCE</scope>
</reference>
<dbReference type="InterPro" id="IPR011644">
    <property type="entry name" value="Heme_NO-bd"/>
</dbReference>
<dbReference type="PANTHER" id="PTHR45655">
    <property type="entry name" value="GUANYLATE CYCLASE SOLUBLE SUBUNIT BETA-2"/>
    <property type="match status" value="1"/>
</dbReference>
<comment type="caution">
    <text evidence="2">The sequence shown here is derived from an EMBL/GenBank/DDBJ whole genome shotgun (WGS) entry which is preliminary data.</text>
</comment>
<dbReference type="InterPro" id="IPR024096">
    <property type="entry name" value="NO_sig/Golgi_transp_ligand-bd"/>
</dbReference>
<evidence type="ECO:0000313" key="3">
    <source>
        <dbReference type="Proteomes" id="UP000626109"/>
    </source>
</evidence>
<dbReference type="SUPFAM" id="SSF111126">
    <property type="entry name" value="Ligand-binding domain in the NO signalling and Golgi transport"/>
    <property type="match status" value="1"/>
</dbReference>
<dbReference type="Pfam" id="PF07700">
    <property type="entry name" value="HNOB"/>
    <property type="match status" value="1"/>
</dbReference>
<dbReference type="AlphaFoldDB" id="A0A813L5Y6"/>
<dbReference type="EMBL" id="CAJNNW010033401">
    <property type="protein sequence ID" value="CAE8718691.1"/>
    <property type="molecule type" value="Genomic_DNA"/>
</dbReference>
<dbReference type="Gene3D" id="3.90.1520.10">
    <property type="entry name" value="H-NOX domain"/>
    <property type="match status" value="1"/>
</dbReference>
<proteinExistence type="predicted"/>
<dbReference type="InterPro" id="IPR038158">
    <property type="entry name" value="H-NOX_domain_sf"/>
</dbReference>
<evidence type="ECO:0000259" key="1">
    <source>
        <dbReference type="Pfam" id="PF07700"/>
    </source>
</evidence>
<name>A0A813L5Y6_POLGL</name>
<dbReference type="Proteomes" id="UP000626109">
    <property type="component" value="Unassembled WGS sequence"/>
</dbReference>
<dbReference type="PANTHER" id="PTHR45655:SF13">
    <property type="entry name" value="SOLUBLE GUANYLATE CYCLASE GCY-32-RELATED"/>
    <property type="match status" value="1"/>
</dbReference>